<reference evidence="1 2" key="1">
    <citation type="submission" date="2017-11" db="EMBL/GenBank/DDBJ databases">
        <title>De-novo sequencing of pomegranate (Punica granatum L.) genome.</title>
        <authorList>
            <person name="Akparov Z."/>
            <person name="Amiraslanov A."/>
            <person name="Hajiyeva S."/>
            <person name="Abbasov M."/>
            <person name="Kaur K."/>
            <person name="Hamwieh A."/>
            <person name="Solovyev V."/>
            <person name="Salamov A."/>
            <person name="Braich B."/>
            <person name="Kosarev P."/>
            <person name="Mahmoud A."/>
            <person name="Hajiyev E."/>
            <person name="Babayeva S."/>
            <person name="Izzatullayeva V."/>
            <person name="Mammadov A."/>
            <person name="Mammadov A."/>
            <person name="Sharifova S."/>
            <person name="Ojaghi J."/>
            <person name="Eynullazada K."/>
            <person name="Bayramov B."/>
            <person name="Abdulazimova A."/>
            <person name="Shahmuradov I."/>
        </authorList>
    </citation>
    <scope>NUCLEOTIDE SEQUENCE [LARGE SCALE GENOMIC DNA]</scope>
    <source>
        <strain evidence="2">cv. AG2017</strain>
        <tissue evidence="1">Leaf</tissue>
    </source>
</reference>
<name>A0A2I0KU21_PUNGR</name>
<dbReference type="EMBL" id="PGOL01000346">
    <property type="protein sequence ID" value="PKI71959.1"/>
    <property type="molecule type" value="Genomic_DNA"/>
</dbReference>
<dbReference type="AlphaFoldDB" id="A0A2I0KU21"/>
<proteinExistence type="predicted"/>
<protein>
    <submittedName>
        <fullName evidence="1">Uncharacterized protein</fullName>
    </submittedName>
</protein>
<gene>
    <name evidence="1" type="ORF">CRG98_007642</name>
</gene>
<evidence type="ECO:0000313" key="1">
    <source>
        <dbReference type="EMBL" id="PKI71959.1"/>
    </source>
</evidence>
<organism evidence="1 2">
    <name type="scientific">Punica granatum</name>
    <name type="common">Pomegranate</name>
    <dbReference type="NCBI Taxonomy" id="22663"/>
    <lineage>
        <taxon>Eukaryota</taxon>
        <taxon>Viridiplantae</taxon>
        <taxon>Streptophyta</taxon>
        <taxon>Embryophyta</taxon>
        <taxon>Tracheophyta</taxon>
        <taxon>Spermatophyta</taxon>
        <taxon>Magnoliopsida</taxon>
        <taxon>eudicotyledons</taxon>
        <taxon>Gunneridae</taxon>
        <taxon>Pentapetalae</taxon>
        <taxon>rosids</taxon>
        <taxon>malvids</taxon>
        <taxon>Myrtales</taxon>
        <taxon>Lythraceae</taxon>
        <taxon>Punica</taxon>
    </lineage>
</organism>
<keyword evidence="2" id="KW-1185">Reference proteome</keyword>
<evidence type="ECO:0000313" key="2">
    <source>
        <dbReference type="Proteomes" id="UP000233551"/>
    </source>
</evidence>
<dbReference type="Proteomes" id="UP000233551">
    <property type="component" value="Unassembled WGS sequence"/>
</dbReference>
<sequence>MNHTTHLDLPSFALKVLDTLFKSLEVRSRQIEITVISGTPKQLRKQSEKSSFDFLGRLRLHICVTGLRVDCPRCLTIYVKMTDIKYRHKISCQKRLISSFRAKSVLSGEQCTRHQPVRPDARRHPFERARARARPSAHCRAPVCPRDSTSLRVHACTYTPRTSPLHACTCMYVRAHARPPVIVTRLPLCTSTHVRALSRAPELSAAPMHTRARPAACQAHLNVLSSTPNALPSVPPSHPTLEHFPNSFLVS</sequence>
<comment type="caution">
    <text evidence="1">The sequence shown here is derived from an EMBL/GenBank/DDBJ whole genome shotgun (WGS) entry which is preliminary data.</text>
</comment>
<accession>A0A2I0KU21</accession>